<reference evidence="1" key="1">
    <citation type="journal article" date="2011" name="Res. Microbiol.">
        <title>pAMT11, a novel plasmid isolated from a Thermococcus sp. strain closely related to the virus-like integrated element TKV1 of the Thermococcus kodakaraensis genome.</title>
        <authorList>
            <person name="Gonnet M."/>
            <person name="Erauso G."/>
            <person name="Prieur D."/>
            <person name="Le Romancer M."/>
        </authorList>
    </citation>
    <scope>NUCLEOTIDE SEQUENCE</scope>
    <source>
        <strain evidence="1">AMT11</strain>
        <plasmid evidence="1">pAMT11</plasmid>
    </source>
</reference>
<geneLocation type="plasmid" evidence="1">
    <name>pAMT11</name>
</geneLocation>
<dbReference type="EMBL" id="GQ254849">
    <property type="protein sequence ID" value="ACV03430.1"/>
    <property type="molecule type" value="Genomic_DNA"/>
</dbReference>
<name>C8BNC3_9EURY</name>
<dbReference type="RefSeq" id="WP_012806027.1">
    <property type="nucleotide sequence ID" value="NC_013177.1"/>
</dbReference>
<evidence type="ECO:0008006" key="2">
    <source>
        <dbReference type="Google" id="ProtNLM"/>
    </source>
</evidence>
<keyword evidence="1" id="KW-0614">Plasmid</keyword>
<protein>
    <recommendedName>
        <fullName evidence="2">DUF4112 domain-containing protein</fullName>
    </recommendedName>
</protein>
<accession>C8BNC3</accession>
<evidence type="ECO:0000313" key="1">
    <source>
        <dbReference type="EMBL" id="ACV03430.1"/>
    </source>
</evidence>
<dbReference type="AlphaFoldDB" id="C8BNC3"/>
<sequence>MFGLEDLPFPVKLLIAIVFDLVDALNIVPGIGDIVETPINALVAYTLTGNPLAAVANGVDGLVPAPFDVFPTATLAVIADHMGWI</sequence>
<proteinExistence type="predicted"/>
<organism evidence="1">
    <name type="scientific">Thermococcus sp. AMT11</name>
    <dbReference type="NCBI Taxonomy" id="563043"/>
    <lineage>
        <taxon>Archaea</taxon>
        <taxon>Methanobacteriati</taxon>
        <taxon>Methanobacteriota</taxon>
        <taxon>Thermococci</taxon>
        <taxon>Thermococcales</taxon>
        <taxon>Thermococcaceae</taxon>
        <taxon>Thermococcus</taxon>
    </lineage>
</organism>